<dbReference type="AlphaFoldDB" id="G8C3W1"/>
<name>G8C3W1_9MOLU</name>
<reference evidence="1" key="2">
    <citation type="submission" date="2011-11" db="EMBL/GenBank/DDBJ databases">
        <authorList>
            <person name="Barker E."/>
        </authorList>
    </citation>
    <scope>NUCLEOTIDE SEQUENCE</scope>
    <source>
        <strain evidence="1">Birmingham 1</strain>
    </source>
</reference>
<dbReference type="OrthoDB" id="399164at2"/>
<dbReference type="PATRIC" id="fig|1116213.3.peg.532"/>
<evidence type="ECO:0000313" key="1">
    <source>
        <dbReference type="EMBL" id="CCE67009.1"/>
    </source>
</evidence>
<reference evidence="1" key="1">
    <citation type="submission" date="2011-11" db="EMBL/GenBank/DDBJ databases">
        <title>Complete genome sequence of Candidatus Mycoplasma haemominutum.</title>
        <authorList>
            <person name="Barker E.N."/>
            <person name="Darby A.C."/>
            <person name="Helps C.R."/>
            <person name="Peters I.R."/>
            <person name="Hughes M.A."/>
            <person name="Radford A.D."/>
            <person name="Novacco M."/>
            <person name="Boretti F."/>
            <person name="Hofmann-Lehmann R."/>
            <person name="Tasker S."/>
        </authorList>
    </citation>
    <scope>NUCLEOTIDE SEQUENCE</scope>
    <source>
        <strain evidence="1">Birmingham 1</strain>
    </source>
</reference>
<dbReference type="EMBL" id="HE613254">
    <property type="protein sequence ID" value="CCE67009.1"/>
    <property type="molecule type" value="Genomic_DNA"/>
</dbReference>
<dbReference type="HOGENOM" id="CLU_1913258_0_0_14"/>
<sequence length="132" mass="14754">MRKLTLSEKHEYLGGASTSRRGCYASSSPSSKKLACYNSKIHNMSLLTLATIPGLIALGEELYNLVFNRKNAAIQASYEGGIVGGRNYYSSLSGLDHRRDFYAYASEAFRPSIRFSPYYYKSGITFALPWLK</sequence>
<accession>G8C3W1</accession>
<gene>
    <name evidence="1" type="ORF">MHM_04910</name>
</gene>
<dbReference type="RefSeq" id="WP_015511874.1">
    <property type="nucleotide sequence ID" value="NC_021007.1"/>
</dbReference>
<protein>
    <submittedName>
        <fullName evidence="1">Uncharacterized protein</fullName>
    </submittedName>
</protein>
<organism evidence="1">
    <name type="scientific">Candidatus Mycoplasma haematominutum 'Birmingham 1'</name>
    <dbReference type="NCBI Taxonomy" id="1116213"/>
    <lineage>
        <taxon>Bacteria</taxon>
        <taxon>Bacillati</taxon>
        <taxon>Mycoplasmatota</taxon>
        <taxon>Mollicutes</taxon>
        <taxon>Mycoplasmataceae</taxon>
        <taxon>Mycoplasma</taxon>
    </lineage>
</organism>
<proteinExistence type="predicted"/>
<dbReference type="KEGG" id="mhb:MHM_04910"/>